<sequence>MKSVRLTALLPLAAVLLLSGCGDEQDDLRSWMEENSKGLKPNLKPLPPIQQVVPVNYQGASKVDPFRVAKLEPDKKGGQFAPDANRRREPLEAYPLESLKMVGVLMKRGQSHAIIFADKTLHQVKVGNYLGQNYGQITAITETEVTLKELVEDASGEWTERISTLQLQEQAPQESKK</sequence>
<name>A0ABQ6FDG6_9RHOO</name>
<dbReference type="EMBL" id="BSPX01000032">
    <property type="protein sequence ID" value="GLT22815.1"/>
    <property type="molecule type" value="Genomic_DNA"/>
</dbReference>
<gene>
    <name evidence="1" type="primary">pilP</name>
    <name evidence="1" type="ORF">GCM10007933_22760</name>
</gene>
<dbReference type="RefSeq" id="WP_153160726.1">
    <property type="nucleotide sequence ID" value="NZ_BSPX01000032.1"/>
</dbReference>
<comment type="caution">
    <text evidence="1">The sequence shown here is derived from an EMBL/GenBank/DDBJ whole genome shotgun (WGS) entry which is preliminary data.</text>
</comment>
<keyword evidence="2" id="KW-1185">Reference proteome</keyword>
<evidence type="ECO:0000313" key="2">
    <source>
        <dbReference type="Proteomes" id="UP001157167"/>
    </source>
</evidence>
<dbReference type="Gene3D" id="2.30.30.830">
    <property type="match status" value="1"/>
</dbReference>
<organism evidence="1 2">
    <name type="scientific">Zoogloea oryzae</name>
    <dbReference type="NCBI Taxonomy" id="310767"/>
    <lineage>
        <taxon>Bacteria</taxon>
        <taxon>Pseudomonadati</taxon>
        <taxon>Pseudomonadota</taxon>
        <taxon>Betaproteobacteria</taxon>
        <taxon>Rhodocyclales</taxon>
        <taxon>Zoogloeaceae</taxon>
        <taxon>Zoogloea</taxon>
    </lineage>
</organism>
<accession>A0ABQ6FDG6</accession>
<dbReference type="InterPro" id="IPR007446">
    <property type="entry name" value="PilP"/>
</dbReference>
<dbReference type="Pfam" id="PF04351">
    <property type="entry name" value="PilP"/>
    <property type="match status" value="1"/>
</dbReference>
<reference evidence="2" key="1">
    <citation type="journal article" date="2019" name="Int. J. Syst. Evol. Microbiol.">
        <title>The Global Catalogue of Microorganisms (GCM) 10K type strain sequencing project: providing services to taxonomists for standard genome sequencing and annotation.</title>
        <authorList>
            <consortium name="The Broad Institute Genomics Platform"/>
            <consortium name="The Broad Institute Genome Sequencing Center for Infectious Disease"/>
            <person name="Wu L."/>
            <person name="Ma J."/>
        </authorList>
    </citation>
    <scope>NUCLEOTIDE SEQUENCE [LARGE SCALE GENOMIC DNA]</scope>
    <source>
        <strain evidence="2">NBRC 102407</strain>
    </source>
</reference>
<dbReference type="Proteomes" id="UP001157167">
    <property type="component" value="Unassembled WGS sequence"/>
</dbReference>
<proteinExistence type="predicted"/>
<evidence type="ECO:0000313" key="1">
    <source>
        <dbReference type="EMBL" id="GLT22815.1"/>
    </source>
</evidence>
<protein>
    <submittedName>
        <fullName evidence="1">Fimbrial protein</fullName>
    </submittedName>
</protein>
<dbReference type="PROSITE" id="PS51257">
    <property type="entry name" value="PROKAR_LIPOPROTEIN"/>
    <property type="match status" value="1"/>
</dbReference>
<dbReference type="PIRSF" id="PIRSF016481">
    <property type="entry name" value="Pilus_assembly_PilP"/>
    <property type="match status" value="1"/>
</dbReference>